<dbReference type="InterPro" id="IPR048279">
    <property type="entry name" value="MdtK-like"/>
</dbReference>
<dbReference type="GO" id="GO:0015297">
    <property type="term" value="F:antiporter activity"/>
    <property type="evidence" value="ECO:0007669"/>
    <property type="project" value="InterPro"/>
</dbReference>
<feature type="transmembrane region" description="Helical" evidence="10">
    <location>
        <begin position="250"/>
        <end position="268"/>
    </location>
</feature>
<comment type="similarity">
    <text evidence="2">Belongs to the multi antimicrobial extrusion (MATE) (TC 2.A.66.1) family. MepA subfamily.</text>
</comment>
<sequence>METMTRSELLGQYDVKKLLIKLALPATAGMVINALYNLVDTFFVGQGVGTVAITALGFAFPVQVIIMAFGLMFGIGAASVFSRAYGRQDHEQMRHVANTAIRIDLIVALIFSITGFFFIRPLLEFFGANEDNMQYGIDYLSVILIGLAPLTMSMVLNSLTRAEGRAKIAMYSMIIGAGLNIVLDPIFIFVLDMGVRGAAIATVISQIVGFTYIFLQSQSNQSELHMNVKEWLDIDLNTIWEIIKIGFPTFLRNGIGAFLMVYIFRVIIRYGGDDITMYQAIYTTINRVIMFILFPAFGLNQGLAPVAGFNYGAKNYKRLHDVIIFAIKISVVYFLMAFLFVQLMAPLIFTAFSKENLPFFIDNGARIFRIISIGFVVIGFQILLGSLYQSLGYPIRAMLVALSRQFLLFVPIALILTSIFDLNGLWYTFASADLIAGVLSLFAIIYELRVIYKKHQELPSLG</sequence>
<dbReference type="PANTHER" id="PTHR43823">
    <property type="entry name" value="SPORULATION PROTEIN YKVU"/>
    <property type="match status" value="1"/>
</dbReference>
<feature type="transmembrane region" description="Helical" evidence="10">
    <location>
        <begin position="323"/>
        <end position="347"/>
    </location>
</feature>
<evidence type="ECO:0000256" key="1">
    <source>
        <dbReference type="ARBA" id="ARBA00004651"/>
    </source>
</evidence>
<protein>
    <recommendedName>
        <fullName evidence="3">Multidrug export protein MepA</fullName>
    </recommendedName>
</protein>
<gene>
    <name evidence="11" type="ORF">G4Z02_06885</name>
</gene>
<feature type="transmembrane region" description="Helical" evidence="10">
    <location>
        <begin position="367"/>
        <end position="387"/>
    </location>
</feature>
<accession>A0A7L7KTB1</accession>
<dbReference type="KEGG" id="xcl:G4Z02_06885"/>
<name>A0A7L7KTB1_9MOLU</name>
<evidence type="ECO:0000313" key="12">
    <source>
        <dbReference type="Proteomes" id="UP000514720"/>
    </source>
</evidence>
<comment type="subcellular location">
    <subcellularLocation>
        <location evidence="1">Cell membrane</location>
        <topology evidence="1">Multi-pass membrane protein</topology>
    </subcellularLocation>
</comment>
<evidence type="ECO:0000256" key="8">
    <source>
        <dbReference type="ARBA" id="ARBA00023136"/>
    </source>
</evidence>
<dbReference type="AlphaFoldDB" id="A0A7L7KTB1"/>
<dbReference type="PIRSF" id="PIRSF006603">
    <property type="entry name" value="DinF"/>
    <property type="match status" value="1"/>
</dbReference>
<keyword evidence="9" id="KW-0046">Antibiotic resistance</keyword>
<dbReference type="RefSeq" id="WP_258877272.1">
    <property type="nucleotide sequence ID" value="NZ_CP048914.1"/>
</dbReference>
<dbReference type="GO" id="GO:0005886">
    <property type="term" value="C:plasma membrane"/>
    <property type="evidence" value="ECO:0007669"/>
    <property type="project" value="UniProtKB-SubCell"/>
</dbReference>
<reference evidence="11 12" key="1">
    <citation type="submission" date="2020-02" db="EMBL/GenBank/DDBJ databases">
        <authorList>
            <person name="Zheng R.K."/>
            <person name="Sun C.M."/>
        </authorList>
    </citation>
    <scope>NUCLEOTIDE SEQUENCE [LARGE SCALE GENOMIC DNA]</scope>
    <source>
        <strain evidence="12">zrk13</strain>
    </source>
</reference>
<dbReference type="GO" id="GO:0042910">
    <property type="term" value="F:xenobiotic transmembrane transporter activity"/>
    <property type="evidence" value="ECO:0007669"/>
    <property type="project" value="InterPro"/>
</dbReference>
<keyword evidence="6 10" id="KW-0812">Transmembrane</keyword>
<keyword evidence="12" id="KW-1185">Reference proteome</keyword>
<evidence type="ECO:0000313" key="11">
    <source>
        <dbReference type="EMBL" id="QMS85476.1"/>
    </source>
</evidence>
<evidence type="ECO:0000256" key="6">
    <source>
        <dbReference type="ARBA" id="ARBA00022692"/>
    </source>
</evidence>
<feature type="transmembrane region" description="Helical" evidence="10">
    <location>
        <begin position="426"/>
        <end position="446"/>
    </location>
</feature>
<keyword evidence="4" id="KW-0813">Transport</keyword>
<dbReference type="Pfam" id="PF01554">
    <property type="entry name" value="MatE"/>
    <property type="match status" value="2"/>
</dbReference>
<dbReference type="PANTHER" id="PTHR43823:SF3">
    <property type="entry name" value="MULTIDRUG EXPORT PROTEIN MEPA"/>
    <property type="match status" value="1"/>
</dbReference>
<feature type="transmembrane region" description="Helical" evidence="10">
    <location>
        <begin position="139"/>
        <end position="156"/>
    </location>
</feature>
<feature type="transmembrane region" description="Helical" evidence="10">
    <location>
        <begin position="168"/>
        <end position="191"/>
    </location>
</feature>
<keyword evidence="5" id="KW-1003">Cell membrane</keyword>
<dbReference type="GO" id="GO:0046677">
    <property type="term" value="P:response to antibiotic"/>
    <property type="evidence" value="ECO:0007669"/>
    <property type="project" value="UniProtKB-KW"/>
</dbReference>
<feature type="transmembrane region" description="Helical" evidence="10">
    <location>
        <begin position="288"/>
        <end position="311"/>
    </location>
</feature>
<proteinExistence type="inferred from homology"/>
<organism evidence="11 12">
    <name type="scientific">Candidatus Xianfuyuplasma coldseepsis</name>
    <dbReference type="NCBI Taxonomy" id="2782163"/>
    <lineage>
        <taxon>Bacteria</taxon>
        <taxon>Bacillati</taxon>
        <taxon>Mycoplasmatota</taxon>
        <taxon>Mollicutes</taxon>
        <taxon>Candidatus Izemoplasmatales</taxon>
        <taxon>Candidatus Izemoplasmataceae</taxon>
        <taxon>Candidatus Xianfuyuplasma</taxon>
    </lineage>
</organism>
<evidence type="ECO:0000256" key="9">
    <source>
        <dbReference type="ARBA" id="ARBA00023251"/>
    </source>
</evidence>
<feature type="transmembrane region" description="Helical" evidence="10">
    <location>
        <begin position="51"/>
        <end position="81"/>
    </location>
</feature>
<feature type="transmembrane region" description="Helical" evidence="10">
    <location>
        <begin position="399"/>
        <end position="420"/>
    </location>
</feature>
<evidence type="ECO:0000256" key="10">
    <source>
        <dbReference type="SAM" id="Phobius"/>
    </source>
</evidence>
<dbReference type="Proteomes" id="UP000514720">
    <property type="component" value="Chromosome"/>
</dbReference>
<evidence type="ECO:0000256" key="7">
    <source>
        <dbReference type="ARBA" id="ARBA00022989"/>
    </source>
</evidence>
<evidence type="ECO:0000256" key="2">
    <source>
        <dbReference type="ARBA" id="ARBA00008417"/>
    </source>
</evidence>
<evidence type="ECO:0000256" key="3">
    <source>
        <dbReference type="ARBA" id="ARBA00022106"/>
    </source>
</evidence>
<keyword evidence="7 10" id="KW-1133">Transmembrane helix</keyword>
<evidence type="ECO:0000256" key="4">
    <source>
        <dbReference type="ARBA" id="ARBA00022448"/>
    </source>
</evidence>
<dbReference type="InterPro" id="IPR002528">
    <property type="entry name" value="MATE_fam"/>
</dbReference>
<keyword evidence="8 10" id="KW-0472">Membrane</keyword>
<evidence type="ECO:0000256" key="5">
    <source>
        <dbReference type="ARBA" id="ARBA00022475"/>
    </source>
</evidence>
<dbReference type="InterPro" id="IPR045070">
    <property type="entry name" value="MATE_MepA-like"/>
</dbReference>
<feature type="transmembrane region" description="Helical" evidence="10">
    <location>
        <begin position="197"/>
        <end position="215"/>
    </location>
</feature>
<dbReference type="CDD" id="cd13143">
    <property type="entry name" value="MATE_MepA_like"/>
    <property type="match status" value="1"/>
</dbReference>
<dbReference type="InterPro" id="IPR051327">
    <property type="entry name" value="MATE_MepA_subfamily"/>
</dbReference>
<dbReference type="NCBIfam" id="TIGR00797">
    <property type="entry name" value="matE"/>
    <property type="match status" value="1"/>
</dbReference>
<feature type="transmembrane region" description="Helical" evidence="10">
    <location>
        <begin position="20"/>
        <end position="39"/>
    </location>
</feature>
<feature type="transmembrane region" description="Helical" evidence="10">
    <location>
        <begin position="101"/>
        <end position="119"/>
    </location>
</feature>
<dbReference type="EMBL" id="CP048914">
    <property type="protein sequence ID" value="QMS85476.1"/>
    <property type="molecule type" value="Genomic_DNA"/>
</dbReference>